<dbReference type="Proteomes" id="UP000236311">
    <property type="component" value="Unassembled WGS sequence"/>
</dbReference>
<gene>
    <name evidence="2" type="ORF">AMURIS_03113</name>
</gene>
<dbReference type="RefSeq" id="WP_306817622.1">
    <property type="nucleotide sequence ID" value="NZ_JANJZD010000015.1"/>
</dbReference>
<proteinExistence type="predicted"/>
<evidence type="ECO:0000256" key="1">
    <source>
        <dbReference type="SAM" id="MobiDB-lite"/>
    </source>
</evidence>
<protein>
    <submittedName>
        <fullName evidence="2">Uncharacterized protein</fullName>
    </submittedName>
</protein>
<sequence length="100" mass="11328">MKNEYAEQAGEKEYAENTDREADTDRQIEKGYDLPIDARQRAEAEEDCKEMMGLILELYKNADKGCASNVVIADEVIDQMVEKKTGKCQKMCAWISLSGK</sequence>
<feature type="region of interest" description="Disordered" evidence="1">
    <location>
        <begin position="1"/>
        <end position="34"/>
    </location>
</feature>
<name>A0A2K4ZJ00_9FIRM</name>
<keyword evidence="3" id="KW-1185">Reference proteome</keyword>
<dbReference type="AlphaFoldDB" id="A0A2K4ZJ00"/>
<evidence type="ECO:0000313" key="3">
    <source>
        <dbReference type="Proteomes" id="UP000236311"/>
    </source>
</evidence>
<dbReference type="EMBL" id="OFSM01000015">
    <property type="protein sequence ID" value="SOY30386.1"/>
    <property type="molecule type" value="Genomic_DNA"/>
</dbReference>
<reference evidence="2 3" key="1">
    <citation type="submission" date="2018-01" db="EMBL/GenBank/DDBJ databases">
        <authorList>
            <person name="Gaut B.S."/>
            <person name="Morton B.R."/>
            <person name="Clegg M.T."/>
            <person name="Duvall M.R."/>
        </authorList>
    </citation>
    <scope>NUCLEOTIDE SEQUENCE [LARGE SCALE GENOMIC DNA]</scope>
    <source>
        <strain evidence="2">GP69</strain>
    </source>
</reference>
<accession>A0A2K4ZJ00</accession>
<evidence type="ECO:0000313" key="2">
    <source>
        <dbReference type="EMBL" id="SOY30386.1"/>
    </source>
</evidence>
<organism evidence="2 3">
    <name type="scientific">Acetatifactor muris</name>
    <dbReference type="NCBI Taxonomy" id="879566"/>
    <lineage>
        <taxon>Bacteria</taxon>
        <taxon>Bacillati</taxon>
        <taxon>Bacillota</taxon>
        <taxon>Clostridia</taxon>
        <taxon>Lachnospirales</taxon>
        <taxon>Lachnospiraceae</taxon>
        <taxon>Acetatifactor</taxon>
    </lineage>
</organism>